<dbReference type="SUPFAM" id="SSF103473">
    <property type="entry name" value="MFS general substrate transporter"/>
    <property type="match status" value="1"/>
</dbReference>
<evidence type="ECO:0000256" key="1">
    <source>
        <dbReference type="SAM" id="Phobius"/>
    </source>
</evidence>
<feature type="transmembrane region" description="Helical" evidence="1">
    <location>
        <begin position="403"/>
        <end position="423"/>
    </location>
</feature>
<feature type="transmembrane region" description="Helical" evidence="1">
    <location>
        <begin position="377"/>
        <end position="397"/>
    </location>
</feature>
<feature type="transmembrane region" description="Helical" evidence="1">
    <location>
        <begin position="346"/>
        <end position="365"/>
    </location>
</feature>
<reference evidence="2 3" key="1">
    <citation type="submission" date="2022-01" db="EMBL/GenBank/DDBJ databases">
        <title>A chromosomal length assembly of Cordylochernes scorpioides.</title>
        <authorList>
            <person name="Zeh D."/>
            <person name="Zeh J."/>
        </authorList>
    </citation>
    <scope>NUCLEOTIDE SEQUENCE [LARGE SCALE GENOMIC DNA]</scope>
    <source>
        <strain evidence="2">IN4F17</strain>
        <tissue evidence="2">Whole Body</tissue>
    </source>
</reference>
<dbReference type="InterPro" id="IPR036259">
    <property type="entry name" value="MFS_trans_sf"/>
</dbReference>
<keyword evidence="1" id="KW-0472">Membrane</keyword>
<proteinExistence type="predicted"/>
<feature type="transmembrane region" description="Helical" evidence="1">
    <location>
        <begin position="312"/>
        <end position="334"/>
    </location>
</feature>
<dbReference type="InterPro" id="IPR050327">
    <property type="entry name" value="Proton-linked_MCT"/>
</dbReference>
<keyword evidence="3" id="KW-1185">Reference proteome</keyword>
<evidence type="ECO:0000313" key="2">
    <source>
        <dbReference type="EMBL" id="UYV73368.1"/>
    </source>
</evidence>
<keyword evidence="1" id="KW-1133">Transmembrane helix</keyword>
<protein>
    <submittedName>
        <fullName evidence="2">Uncharacterized protein</fullName>
    </submittedName>
</protein>
<dbReference type="InterPro" id="IPR011701">
    <property type="entry name" value="MFS"/>
</dbReference>
<dbReference type="EMBL" id="CP092872">
    <property type="protein sequence ID" value="UYV73368.1"/>
    <property type="molecule type" value="Genomic_DNA"/>
</dbReference>
<dbReference type="Pfam" id="PF07690">
    <property type="entry name" value="MFS_1"/>
    <property type="match status" value="1"/>
</dbReference>
<feature type="transmembrane region" description="Helical" evidence="1">
    <location>
        <begin position="64"/>
        <end position="88"/>
    </location>
</feature>
<dbReference type="Proteomes" id="UP001235939">
    <property type="component" value="Chromosome 10"/>
</dbReference>
<accession>A0ABY6KWY3</accession>
<dbReference type="PANTHER" id="PTHR11360:SF284">
    <property type="entry name" value="EG:103B4.3 PROTEIN-RELATED"/>
    <property type="match status" value="1"/>
</dbReference>
<dbReference type="PANTHER" id="PTHR11360">
    <property type="entry name" value="MONOCARBOXYLATE TRANSPORTER"/>
    <property type="match status" value="1"/>
</dbReference>
<keyword evidence="1" id="KW-0812">Transmembrane</keyword>
<sequence length="427" mass="47020">MEEEDNPKIEASRFDRPYGWIVVLASFTCCVIVDGITFSMGIFLPHLEAEFKTPKQSLAWLGSLLAGVYLFSGIGFGLVFLPAIVTVGQYFKKRLAMATGIAVCGSGMGQIIVPIIANQILEVYSWRTSFQAMGAGILICGLAGLAFRPNKPQRINLLQRMKKERDEQRRWNSDLEINEISMSKIKQPLPGIEEEDLSIISTEETPKQINDIPNGSLETNEIMKSESSLIDGVKISTTEYPLIDKPPVEVVVESQNVVKSKEEQDLEKKKEMLNSSVLSLVMSVSSLAEGKVSFMDYMKDLFDPVLLLDVRFILLALSGFFTSASMITTYTFIVDYAVNVGIDHNSAAFLISIIGITNTAGRVILGMASDCKNISALWLNNVALLLGGVGVICWPYYNTHLWFLLMAGIFGASIGKNELAGCIGRNR</sequence>
<evidence type="ECO:0000313" key="3">
    <source>
        <dbReference type="Proteomes" id="UP001235939"/>
    </source>
</evidence>
<feature type="transmembrane region" description="Helical" evidence="1">
    <location>
        <begin position="129"/>
        <end position="147"/>
    </location>
</feature>
<feature type="transmembrane region" description="Helical" evidence="1">
    <location>
        <begin position="95"/>
        <end position="117"/>
    </location>
</feature>
<gene>
    <name evidence="2" type="ORF">LAZ67_10002873</name>
</gene>
<feature type="transmembrane region" description="Helical" evidence="1">
    <location>
        <begin position="20"/>
        <end position="44"/>
    </location>
</feature>
<name>A0ABY6KWY3_9ARAC</name>
<organism evidence="2 3">
    <name type="scientific">Cordylochernes scorpioides</name>
    <dbReference type="NCBI Taxonomy" id="51811"/>
    <lineage>
        <taxon>Eukaryota</taxon>
        <taxon>Metazoa</taxon>
        <taxon>Ecdysozoa</taxon>
        <taxon>Arthropoda</taxon>
        <taxon>Chelicerata</taxon>
        <taxon>Arachnida</taxon>
        <taxon>Pseudoscorpiones</taxon>
        <taxon>Cheliferoidea</taxon>
        <taxon>Chernetidae</taxon>
        <taxon>Cordylochernes</taxon>
    </lineage>
</organism>
<dbReference type="Gene3D" id="1.20.1250.20">
    <property type="entry name" value="MFS general substrate transporter like domains"/>
    <property type="match status" value="1"/>
</dbReference>